<dbReference type="PANTHER" id="PTHR13865:SF28">
    <property type="entry name" value="POLYCHAETOID, ISOFORM O"/>
    <property type="match status" value="1"/>
</dbReference>
<dbReference type="Pfam" id="PF00595">
    <property type="entry name" value="PDZ"/>
    <property type="match status" value="1"/>
</dbReference>
<dbReference type="AlphaFoldDB" id="A0A1S3ISC5"/>
<reference evidence="3" key="1">
    <citation type="submission" date="2025-08" db="UniProtKB">
        <authorList>
            <consortium name="RefSeq"/>
        </authorList>
    </citation>
    <scope>IDENTIFICATION</scope>
    <source>
        <tissue evidence="3">Gonads</tissue>
    </source>
</reference>
<dbReference type="Proteomes" id="UP000085678">
    <property type="component" value="Unplaced"/>
</dbReference>
<feature type="domain" description="PDZ" evidence="1">
    <location>
        <begin position="24"/>
        <end position="109"/>
    </location>
</feature>
<dbReference type="InterPro" id="IPR036034">
    <property type="entry name" value="PDZ_sf"/>
</dbReference>
<dbReference type="GO" id="GO:0050839">
    <property type="term" value="F:cell adhesion molecule binding"/>
    <property type="evidence" value="ECO:0007669"/>
    <property type="project" value="TreeGrafter"/>
</dbReference>
<dbReference type="GO" id="GO:0005923">
    <property type="term" value="C:bicellular tight junction"/>
    <property type="evidence" value="ECO:0007669"/>
    <property type="project" value="TreeGrafter"/>
</dbReference>
<protein>
    <submittedName>
        <fullName evidence="3">Tight junction protein ZO-3-like isoform X1</fullName>
    </submittedName>
</protein>
<dbReference type="GeneID" id="106166997"/>
<dbReference type="GO" id="GO:0150105">
    <property type="term" value="P:protein localization to cell-cell junction"/>
    <property type="evidence" value="ECO:0007669"/>
    <property type="project" value="TreeGrafter"/>
</dbReference>
<dbReference type="RefSeq" id="XP_013401110.1">
    <property type="nucleotide sequence ID" value="XM_013545656.1"/>
</dbReference>
<sequence length="220" mass="23980">MKLKMCNVVGEAKKQVEEVCEVRCVQIRKVPVVGFGIAVSGVVDSLCYATTSIIVSDVIKIGPAQGKLQLNDRVLSVNGHSFDGVDQSTAIQVLKECGNTVNMVISRPTALPRQNGFSLSDVKDDKKKGKGSFLVKAKKMLSKAKGKFCQSVTKKASNKNTNQEKTYMEYKADNTISLNLPRAQVTEKKVSNLNINITDNAVDKFTTCSVSRKSTNINES</sequence>
<name>A0A1S3ISC5_LINAN</name>
<proteinExistence type="predicted"/>
<dbReference type="PANTHER" id="PTHR13865">
    <property type="entry name" value="TIGHT JUNCTION PROTEIN"/>
    <property type="match status" value="1"/>
</dbReference>
<dbReference type="GO" id="GO:0098609">
    <property type="term" value="P:cell-cell adhesion"/>
    <property type="evidence" value="ECO:0007669"/>
    <property type="project" value="TreeGrafter"/>
</dbReference>
<dbReference type="GO" id="GO:0045216">
    <property type="term" value="P:cell-cell junction organization"/>
    <property type="evidence" value="ECO:0007669"/>
    <property type="project" value="TreeGrafter"/>
</dbReference>
<dbReference type="Gene3D" id="2.30.42.10">
    <property type="match status" value="1"/>
</dbReference>
<evidence type="ECO:0000259" key="1">
    <source>
        <dbReference type="PROSITE" id="PS50106"/>
    </source>
</evidence>
<gene>
    <name evidence="3" type="primary">LOC106166997</name>
</gene>
<dbReference type="PROSITE" id="PS50106">
    <property type="entry name" value="PDZ"/>
    <property type="match status" value="1"/>
</dbReference>
<dbReference type="SUPFAM" id="SSF50156">
    <property type="entry name" value="PDZ domain-like"/>
    <property type="match status" value="1"/>
</dbReference>
<dbReference type="SMART" id="SM00228">
    <property type="entry name" value="PDZ"/>
    <property type="match status" value="1"/>
</dbReference>
<evidence type="ECO:0000313" key="3">
    <source>
        <dbReference type="RefSeq" id="XP_013401110.1"/>
    </source>
</evidence>
<dbReference type="GO" id="GO:0005886">
    <property type="term" value="C:plasma membrane"/>
    <property type="evidence" value="ECO:0007669"/>
    <property type="project" value="TreeGrafter"/>
</dbReference>
<keyword evidence="2" id="KW-1185">Reference proteome</keyword>
<dbReference type="STRING" id="7574.A0A1S3ISC5"/>
<evidence type="ECO:0000313" key="2">
    <source>
        <dbReference type="Proteomes" id="UP000085678"/>
    </source>
</evidence>
<dbReference type="KEGG" id="lak:106166997"/>
<dbReference type="OrthoDB" id="78824at2759"/>
<accession>A0A1S3ISC5</accession>
<organism evidence="2 3">
    <name type="scientific">Lingula anatina</name>
    <name type="common">Brachiopod</name>
    <name type="synonym">Lingula unguis</name>
    <dbReference type="NCBI Taxonomy" id="7574"/>
    <lineage>
        <taxon>Eukaryota</taxon>
        <taxon>Metazoa</taxon>
        <taxon>Spiralia</taxon>
        <taxon>Lophotrochozoa</taxon>
        <taxon>Brachiopoda</taxon>
        <taxon>Linguliformea</taxon>
        <taxon>Lingulata</taxon>
        <taxon>Lingulida</taxon>
        <taxon>Linguloidea</taxon>
        <taxon>Lingulidae</taxon>
        <taxon>Lingula</taxon>
    </lineage>
</organism>
<dbReference type="InParanoid" id="A0A1S3ISC5"/>
<dbReference type="InterPro" id="IPR001478">
    <property type="entry name" value="PDZ"/>
</dbReference>